<evidence type="ECO:0008006" key="9">
    <source>
        <dbReference type="Google" id="ProtNLM"/>
    </source>
</evidence>
<dbReference type="NCBIfam" id="NF040999">
    <property type="entry name" value="pilin_ComGC"/>
    <property type="match status" value="1"/>
</dbReference>
<dbReference type="SUPFAM" id="SSF54523">
    <property type="entry name" value="Pili subunits"/>
    <property type="match status" value="1"/>
</dbReference>
<evidence type="ECO:0000256" key="6">
    <source>
        <dbReference type="ARBA" id="ARBA00023136"/>
    </source>
</evidence>
<keyword evidence="8" id="KW-1185">Reference proteome</keyword>
<reference evidence="7" key="1">
    <citation type="submission" date="2022-08" db="EMBL/GenBank/DDBJ databases">
        <title>Draft genome sequence of Lysinibacillus sp. strain KH24.</title>
        <authorList>
            <person name="Kanbe H."/>
            <person name="Itoh H."/>
        </authorList>
    </citation>
    <scope>NUCLEOTIDE SEQUENCE</scope>
    <source>
        <strain evidence="7">KH24</strain>
    </source>
</reference>
<dbReference type="EMBL" id="BRZA01000002">
    <property type="protein sequence ID" value="GLC88716.1"/>
    <property type="molecule type" value="Genomic_DNA"/>
</dbReference>
<dbReference type="Proteomes" id="UP001065593">
    <property type="component" value="Unassembled WGS sequence"/>
</dbReference>
<accession>A0ABQ5NKU8</accession>
<evidence type="ECO:0000256" key="1">
    <source>
        <dbReference type="ARBA" id="ARBA00004162"/>
    </source>
</evidence>
<evidence type="ECO:0000256" key="5">
    <source>
        <dbReference type="ARBA" id="ARBA00022989"/>
    </source>
</evidence>
<proteinExistence type="predicted"/>
<dbReference type="InterPro" id="IPR016940">
    <property type="entry name" value="ComGC"/>
</dbReference>
<evidence type="ECO:0000313" key="8">
    <source>
        <dbReference type="Proteomes" id="UP001065593"/>
    </source>
</evidence>
<keyword evidence="2" id="KW-1003">Cell membrane</keyword>
<evidence type="ECO:0000256" key="3">
    <source>
        <dbReference type="ARBA" id="ARBA00022481"/>
    </source>
</evidence>
<keyword evidence="6" id="KW-0472">Membrane</keyword>
<comment type="caution">
    <text evidence="7">The sequence shown here is derived from an EMBL/GenBank/DDBJ whole genome shotgun (WGS) entry which is preliminary data.</text>
</comment>
<organism evidence="7 8">
    <name type="scientific">Lysinibacillus piscis</name>
    <dbReference type="NCBI Taxonomy" id="2518931"/>
    <lineage>
        <taxon>Bacteria</taxon>
        <taxon>Bacillati</taxon>
        <taxon>Bacillota</taxon>
        <taxon>Bacilli</taxon>
        <taxon>Bacillales</taxon>
        <taxon>Bacillaceae</taxon>
        <taxon>Lysinibacillus</taxon>
    </lineage>
</organism>
<dbReference type="RefSeq" id="WP_264988477.1">
    <property type="nucleotide sequence ID" value="NZ_BRZA01000002.1"/>
</dbReference>
<evidence type="ECO:0000256" key="2">
    <source>
        <dbReference type="ARBA" id="ARBA00022475"/>
    </source>
</evidence>
<gene>
    <name evidence="7" type="ORF">LYSBPC_18430</name>
</gene>
<keyword evidence="3" id="KW-0488">Methylation</keyword>
<dbReference type="Gene3D" id="3.30.700.10">
    <property type="entry name" value="Glycoprotein, Type 4 Pilin"/>
    <property type="match status" value="1"/>
</dbReference>
<evidence type="ECO:0000256" key="4">
    <source>
        <dbReference type="ARBA" id="ARBA00022692"/>
    </source>
</evidence>
<dbReference type="InterPro" id="IPR045584">
    <property type="entry name" value="Pilin-like"/>
</dbReference>
<evidence type="ECO:0000313" key="7">
    <source>
        <dbReference type="EMBL" id="GLC88716.1"/>
    </source>
</evidence>
<name>A0ABQ5NKU8_9BACI</name>
<keyword evidence="5" id="KW-1133">Transmembrane helix</keyword>
<sequence>MLIVLLIISILILVSIPNVTKHFATIDEKGCKAYIAMVQGQVEAYRVDYMGYPTIEDLVAKGYLKENETSCPNKEAIVITSEGEVKLANAPSATNAGG</sequence>
<protein>
    <recommendedName>
        <fullName evidence="9">Competence protein ComG</fullName>
    </recommendedName>
</protein>
<comment type="subcellular location">
    <subcellularLocation>
        <location evidence="1">Cell membrane</location>
        <topology evidence="1">Single-pass membrane protein</topology>
    </subcellularLocation>
</comment>
<keyword evidence="4" id="KW-0812">Transmembrane</keyword>